<dbReference type="InterPro" id="IPR041698">
    <property type="entry name" value="Methyltransf_25"/>
</dbReference>
<dbReference type="CDD" id="cd02440">
    <property type="entry name" value="AdoMet_MTases"/>
    <property type="match status" value="1"/>
</dbReference>
<dbReference type="EMBL" id="NIBG01000019">
    <property type="protein sequence ID" value="PAB58163.1"/>
    <property type="molecule type" value="Genomic_DNA"/>
</dbReference>
<dbReference type="Proteomes" id="UP000216024">
    <property type="component" value="Unassembled WGS sequence"/>
</dbReference>
<reference evidence="2 3" key="1">
    <citation type="submission" date="2017-06" db="EMBL/GenBank/DDBJ databases">
        <title>Draft genome sequence of anaerobic fermentative bacterium Anaeromicrobium sediminis DY2726D isolated from West Pacific Ocean sediments.</title>
        <authorList>
            <person name="Zeng X."/>
        </authorList>
    </citation>
    <scope>NUCLEOTIDE SEQUENCE [LARGE SCALE GENOMIC DNA]</scope>
    <source>
        <strain evidence="2 3">DY2726D</strain>
    </source>
</reference>
<protein>
    <recommendedName>
        <fullName evidence="1">Methyltransferase domain-containing protein</fullName>
    </recommendedName>
</protein>
<dbReference type="SUPFAM" id="SSF53335">
    <property type="entry name" value="S-adenosyl-L-methionine-dependent methyltransferases"/>
    <property type="match status" value="1"/>
</dbReference>
<feature type="domain" description="Methyltransferase" evidence="1">
    <location>
        <begin position="41"/>
        <end position="135"/>
    </location>
</feature>
<dbReference type="Gene3D" id="3.40.50.150">
    <property type="entry name" value="Vaccinia Virus protein VP39"/>
    <property type="match status" value="1"/>
</dbReference>
<accession>A0A267MH82</accession>
<proteinExistence type="predicted"/>
<evidence type="ECO:0000259" key="1">
    <source>
        <dbReference type="Pfam" id="PF13649"/>
    </source>
</evidence>
<gene>
    <name evidence="2" type="ORF">CCE28_16955</name>
</gene>
<dbReference type="OrthoDB" id="9804312at2"/>
<comment type="caution">
    <text evidence="2">The sequence shown here is derived from an EMBL/GenBank/DDBJ whole genome shotgun (WGS) entry which is preliminary data.</text>
</comment>
<dbReference type="AlphaFoldDB" id="A0A267MH82"/>
<dbReference type="InterPro" id="IPR029063">
    <property type="entry name" value="SAM-dependent_MTases_sf"/>
</dbReference>
<evidence type="ECO:0000313" key="2">
    <source>
        <dbReference type="EMBL" id="PAB58163.1"/>
    </source>
</evidence>
<name>A0A267MH82_9FIRM</name>
<organism evidence="2 3">
    <name type="scientific">Anaeromicrobium sediminis</name>
    <dbReference type="NCBI Taxonomy" id="1478221"/>
    <lineage>
        <taxon>Bacteria</taxon>
        <taxon>Bacillati</taxon>
        <taxon>Bacillota</taxon>
        <taxon>Clostridia</taxon>
        <taxon>Peptostreptococcales</taxon>
        <taxon>Thermotaleaceae</taxon>
        <taxon>Anaeromicrobium</taxon>
    </lineage>
</organism>
<evidence type="ECO:0000313" key="3">
    <source>
        <dbReference type="Proteomes" id="UP000216024"/>
    </source>
</evidence>
<dbReference type="Pfam" id="PF13649">
    <property type="entry name" value="Methyltransf_25"/>
    <property type="match status" value="1"/>
</dbReference>
<keyword evidence="3" id="KW-1185">Reference proteome</keyword>
<sequence>MKMKQRTIENFMYTMIKNGFGEPYKEVEEYFSNKDSKNKDVLDVGSGQGRNSLMLSDFGFNVTSIDLSRVGIKQMQERARERYLSIEGIEGDVLEYEFTKRFDYILVDMVLHTFKSKENVQFFLKKMRHIIKNNGEMCMIFPIEDEVYEYAKGIVNKTEEQWVEVSSSMIRVTHKMFGLTRKFEFAMYVIKNKDV</sequence>